<accession>A0A4Y4CVM8</accession>
<keyword evidence="3" id="KW-1185">Reference proteome</keyword>
<organism evidence="2 3">
    <name type="scientific">Zoogloea ramigera</name>
    <dbReference type="NCBI Taxonomy" id="350"/>
    <lineage>
        <taxon>Bacteria</taxon>
        <taxon>Pseudomonadati</taxon>
        <taxon>Pseudomonadota</taxon>
        <taxon>Betaproteobacteria</taxon>
        <taxon>Rhodocyclales</taxon>
        <taxon>Zoogloeaceae</taxon>
        <taxon>Zoogloea</taxon>
    </lineage>
</organism>
<reference evidence="2 3" key="1">
    <citation type="submission" date="2019-06" db="EMBL/GenBank/DDBJ databases">
        <title>Whole genome shotgun sequence of Zoogloea ramigera NBRC 15342.</title>
        <authorList>
            <person name="Hosoyama A."/>
            <person name="Uohara A."/>
            <person name="Ohji S."/>
            <person name="Ichikawa N."/>
        </authorList>
    </citation>
    <scope>NUCLEOTIDE SEQUENCE [LARGE SCALE GENOMIC DNA]</scope>
    <source>
        <strain evidence="2 3">NBRC 15342</strain>
    </source>
</reference>
<dbReference type="EMBL" id="BJNV01000022">
    <property type="protein sequence ID" value="GEC95534.1"/>
    <property type="molecule type" value="Genomic_DNA"/>
</dbReference>
<dbReference type="RefSeq" id="WP_141351105.1">
    <property type="nucleotide sequence ID" value="NZ_BJNV01000022.1"/>
</dbReference>
<keyword evidence="1" id="KW-0732">Signal</keyword>
<gene>
    <name evidence="2" type="ORF">ZRA01_16070</name>
</gene>
<evidence type="ECO:0000313" key="3">
    <source>
        <dbReference type="Proteomes" id="UP000318422"/>
    </source>
</evidence>
<dbReference type="Proteomes" id="UP000318422">
    <property type="component" value="Unassembled WGS sequence"/>
</dbReference>
<name>A0A4Y4CVM8_ZOORA</name>
<feature type="signal peptide" evidence="1">
    <location>
        <begin position="1"/>
        <end position="25"/>
    </location>
</feature>
<evidence type="ECO:0008006" key="4">
    <source>
        <dbReference type="Google" id="ProtNLM"/>
    </source>
</evidence>
<sequence length="100" mass="10689">MQPVHRLLTLVLACLVLMWAGAASAQDACESASELVDQEQVQQLSPLSFDGDGGDPQDCPGIVSVFSLPRQILLEVRPSVVLPVFSSILPRPTSPPPRQA</sequence>
<feature type="chain" id="PRO_5021185187" description="Secreted protein" evidence="1">
    <location>
        <begin position="26"/>
        <end position="100"/>
    </location>
</feature>
<protein>
    <recommendedName>
        <fullName evidence="4">Secreted protein</fullName>
    </recommendedName>
</protein>
<evidence type="ECO:0000256" key="1">
    <source>
        <dbReference type="SAM" id="SignalP"/>
    </source>
</evidence>
<proteinExistence type="predicted"/>
<comment type="caution">
    <text evidence="2">The sequence shown here is derived from an EMBL/GenBank/DDBJ whole genome shotgun (WGS) entry which is preliminary data.</text>
</comment>
<dbReference type="AlphaFoldDB" id="A0A4Y4CVM8"/>
<evidence type="ECO:0000313" key="2">
    <source>
        <dbReference type="EMBL" id="GEC95534.1"/>
    </source>
</evidence>